<reference evidence="4" key="1">
    <citation type="submission" date="2017-03" db="EMBL/GenBank/DDBJ databases">
        <authorList>
            <person name="Safronova V.I."/>
            <person name="Sazanova A.L."/>
            <person name="Chirak E.R."/>
        </authorList>
    </citation>
    <scope>NUCLEOTIDE SEQUENCE [LARGE SCALE GENOMIC DNA]</scope>
    <source>
        <strain evidence="4">Ach-343</strain>
    </source>
</reference>
<feature type="transmembrane region" description="Helical" evidence="1">
    <location>
        <begin position="117"/>
        <end position="139"/>
    </location>
</feature>
<dbReference type="EMBL" id="MZXV01000013">
    <property type="protein sequence ID" value="PZV39424.1"/>
    <property type="molecule type" value="Genomic_DNA"/>
</dbReference>
<keyword evidence="1" id="KW-0812">Transmembrane</keyword>
<keyword evidence="4" id="KW-1185">Reference proteome</keyword>
<feature type="transmembrane region" description="Helical" evidence="1">
    <location>
        <begin position="39"/>
        <end position="66"/>
    </location>
</feature>
<feature type="transmembrane region" description="Helical" evidence="1">
    <location>
        <begin position="87"/>
        <end position="111"/>
    </location>
</feature>
<dbReference type="Pfam" id="PF13649">
    <property type="entry name" value="Methyltransf_25"/>
    <property type="match status" value="1"/>
</dbReference>
<feature type="transmembrane region" description="Helical" evidence="1">
    <location>
        <begin position="268"/>
        <end position="290"/>
    </location>
</feature>
<dbReference type="InterPro" id="IPR041698">
    <property type="entry name" value="Methyltransf_25"/>
</dbReference>
<comment type="caution">
    <text evidence="3">The sequence shown here is derived from an EMBL/GenBank/DDBJ whole genome shotgun (WGS) entry which is preliminary data.</text>
</comment>
<keyword evidence="1" id="KW-1133">Transmembrane helix</keyword>
<feature type="transmembrane region" description="Helical" evidence="1">
    <location>
        <begin position="12"/>
        <end position="33"/>
    </location>
</feature>
<evidence type="ECO:0000313" key="3">
    <source>
        <dbReference type="EMBL" id="PZV39424.1"/>
    </source>
</evidence>
<gene>
    <name evidence="3" type="ORF">B5V02_05465</name>
</gene>
<accession>A0A2W7C962</accession>
<sequence>MATRDTPGTHSHGHLWLVGLIGVAAGLLLLIYVPSLPAVSGTILLFGGFHLVGALVLLASLYVMAGNRLAGRLPGRKRRQDTANFDFGWAPAWALGPWIAALILAAIAVAVQVATPAYWPLAMVLTLLAANFFAGGLIARTVGRYEHAALPMVDLLPCDAGVVLDAGCGAGRTTIALGRALRNGRVVALDRFDSNYIEGGGRALLEQNLRLAGLTARVDIELGDLTALPFPEGRFDAAVSAHAIDHLGSQKEQGLREVLRVLKPGGRFLLVVWVPGWTMFAIVSVLALLFSGKGAWRRMAASAGFELCDEGMLNGNWFVVLKKPIGASRLQRGEAEFHRLPGASTPMTWWLGRPCRRRRSMRCSGTVRRRHCRSNGIRLANAVC</sequence>
<evidence type="ECO:0000256" key="1">
    <source>
        <dbReference type="SAM" id="Phobius"/>
    </source>
</evidence>
<feature type="domain" description="Methyltransferase" evidence="2">
    <location>
        <begin position="163"/>
        <end position="266"/>
    </location>
</feature>
<dbReference type="Gene3D" id="3.40.50.150">
    <property type="entry name" value="Vaccinia Virus protein VP39"/>
    <property type="match status" value="1"/>
</dbReference>
<dbReference type="PANTHER" id="PTHR43464:SF94">
    <property type="entry name" value="MALONYL-[ACYL-CARRIER PROTEIN] O-METHYLTRANSFERASE"/>
    <property type="match status" value="1"/>
</dbReference>
<proteinExistence type="predicted"/>
<dbReference type="InterPro" id="IPR029063">
    <property type="entry name" value="SAM-dependent_MTases_sf"/>
</dbReference>
<dbReference type="SUPFAM" id="SSF53335">
    <property type="entry name" value="S-adenosyl-L-methionine-dependent methyltransferases"/>
    <property type="match status" value="1"/>
</dbReference>
<keyword evidence="1" id="KW-0472">Membrane</keyword>
<protein>
    <recommendedName>
        <fullName evidence="2">Methyltransferase domain-containing protein</fullName>
    </recommendedName>
</protein>
<evidence type="ECO:0000259" key="2">
    <source>
        <dbReference type="Pfam" id="PF13649"/>
    </source>
</evidence>
<dbReference type="AlphaFoldDB" id="A0A2W7C962"/>
<dbReference type="GO" id="GO:0008168">
    <property type="term" value="F:methyltransferase activity"/>
    <property type="evidence" value="ECO:0007669"/>
    <property type="project" value="TreeGrafter"/>
</dbReference>
<dbReference type="CDD" id="cd02440">
    <property type="entry name" value="AdoMet_MTases"/>
    <property type="match status" value="1"/>
</dbReference>
<organism evidence="3 4">
    <name type="scientific">Mesorhizobium kowhaii</name>
    <dbReference type="NCBI Taxonomy" id="1300272"/>
    <lineage>
        <taxon>Bacteria</taxon>
        <taxon>Pseudomonadati</taxon>
        <taxon>Pseudomonadota</taxon>
        <taxon>Alphaproteobacteria</taxon>
        <taxon>Hyphomicrobiales</taxon>
        <taxon>Phyllobacteriaceae</taxon>
        <taxon>Mesorhizobium</taxon>
    </lineage>
</organism>
<dbReference type="PANTHER" id="PTHR43464">
    <property type="entry name" value="METHYLTRANSFERASE"/>
    <property type="match status" value="1"/>
</dbReference>
<dbReference type="OrthoDB" id="9765084at2"/>
<evidence type="ECO:0000313" key="4">
    <source>
        <dbReference type="Proteomes" id="UP000248616"/>
    </source>
</evidence>
<dbReference type="RefSeq" id="WP_111543173.1">
    <property type="nucleotide sequence ID" value="NZ_MZXV01000013.1"/>
</dbReference>
<dbReference type="Proteomes" id="UP000248616">
    <property type="component" value="Unassembled WGS sequence"/>
</dbReference>
<name>A0A2W7C962_9HYPH</name>